<evidence type="ECO:0000256" key="1">
    <source>
        <dbReference type="SAM" id="MobiDB-lite"/>
    </source>
</evidence>
<reference evidence="2" key="1">
    <citation type="journal article" date="2020" name="bioRxiv">
        <title>Comparative genomics of Chlamydomonas.</title>
        <authorList>
            <person name="Craig R.J."/>
            <person name="Hasan A.R."/>
            <person name="Ness R.W."/>
            <person name="Keightley P.D."/>
        </authorList>
    </citation>
    <scope>NUCLEOTIDE SEQUENCE</scope>
    <source>
        <strain evidence="2">CCAP 11/70</strain>
    </source>
</reference>
<proteinExistence type="predicted"/>
<keyword evidence="3" id="KW-1185">Reference proteome</keyword>
<dbReference type="AlphaFoldDB" id="A0A835Y6Q5"/>
<gene>
    <name evidence="2" type="ORF">HYH03_006792</name>
</gene>
<feature type="compositionally biased region" description="Low complexity" evidence="1">
    <location>
        <begin position="793"/>
        <end position="804"/>
    </location>
</feature>
<comment type="caution">
    <text evidence="2">The sequence shown here is derived from an EMBL/GenBank/DDBJ whole genome shotgun (WGS) entry which is preliminary data.</text>
</comment>
<dbReference type="EMBL" id="JAEHOE010000026">
    <property type="protein sequence ID" value="KAG2495186.1"/>
    <property type="molecule type" value="Genomic_DNA"/>
</dbReference>
<accession>A0A835Y6Q5</accession>
<evidence type="ECO:0000313" key="3">
    <source>
        <dbReference type="Proteomes" id="UP000612055"/>
    </source>
</evidence>
<evidence type="ECO:0000313" key="2">
    <source>
        <dbReference type="EMBL" id="KAG2495186.1"/>
    </source>
</evidence>
<protein>
    <recommendedName>
        <fullName evidence="4">MYND-type domain-containing protein</fullName>
    </recommendedName>
</protein>
<name>A0A835Y6Q5_9CHLO</name>
<feature type="region of interest" description="Disordered" evidence="1">
    <location>
        <begin position="774"/>
        <end position="804"/>
    </location>
</feature>
<sequence length="993" mass="102121">MPPRRAPARVAAARARTPEERALDTLKSMGRQALKLTNGRDACAWSPTEINAACEALDTLAPTALEAVGDEGLTGLVIMLGLALRRAAPGAPGISDAQRTAYAMLHIELVGIMVDTDRAVTEHKLSPGTALELCSLHSKLADALLDIKVAVNNNKLSPGSALELYTALVKTHTLRAFCPLLAAASSALLPPPGQPQPRAPRRLVQSSIVLLEAAGLILGLLMQTLKRYAQQPDALEPLLSLLETELAESGLLEHWSRLALALGGCEGAEERAARAAVEMGCDLYIVLRTRTEHDKNNTCARGGWDSWSGLLLSGSSPSLVYLLSSHLVALAAELDGGPTYDLPAAPEVGAAAGPSSSAPAPAPRAWLPLPLLDMAQQRLRPGQPVDVRLAGTALDLWLRCLQSVRLVIKGSSAVPGPEGAALSNQGLVRRMCALRLREVRTWMEQESAQQVAAEPEPAAGAASSGLHLEEQECAKVLAALRRREPFADVAAAYQLGMRLARAAALSLQGCPGLTAASCGASGEGAWEALVAAHDPSGWQDPASPPLPPPGSGAAGRSFQILAAAHLLKVQRPSYRDNHGGPSTDVLAAARAGHLRALEGLFRRPDALRSTPRQGLLLDATWTDLLTHSRAADVASLARTVAKLLRRHPSPEEGLGGVTALARRFGLMAGRDAPAEGLQRRHVAVQAAAGGVGAIPAVGSAAASGDGSGARPDLPLSAACIALQLLPEAARVGRALAEAVLPRVSAPAPPPELRPLEDLVALLLDWMPPLVMAARPREGAGGGGGEGPRGGAESGAAEAAASPSQAAPAAGAWDKLLWRQLDPAWALAAALRLVPTCSCPWELERPETGPGARTLLGPSIRLLREALGPGGACEEPQLLTQLEALSACSGLSEAADLGRGLGASPGPARLYAGATAVLASPAEARRALPGCSNPACTNLAGPSEAALSVQRCGGGCGGAARYCCEGCREAHWAAGHAEECGAAGGSSPAGVQGG</sequence>
<evidence type="ECO:0008006" key="4">
    <source>
        <dbReference type="Google" id="ProtNLM"/>
    </source>
</evidence>
<dbReference type="Proteomes" id="UP000612055">
    <property type="component" value="Unassembled WGS sequence"/>
</dbReference>
<organism evidence="2 3">
    <name type="scientific">Edaphochlamys debaryana</name>
    <dbReference type="NCBI Taxonomy" id="47281"/>
    <lineage>
        <taxon>Eukaryota</taxon>
        <taxon>Viridiplantae</taxon>
        <taxon>Chlorophyta</taxon>
        <taxon>core chlorophytes</taxon>
        <taxon>Chlorophyceae</taxon>
        <taxon>CS clade</taxon>
        <taxon>Chlamydomonadales</taxon>
        <taxon>Chlamydomonadales incertae sedis</taxon>
        <taxon>Edaphochlamys</taxon>
    </lineage>
</organism>
<feature type="compositionally biased region" description="Gly residues" evidence="1">
    <location>
        <begin position="778"/>
        <end position="792"/>
    </location>
</feature>